<dbReference type="AlphaFoldDB" id="A0A7C1FLQ7"/>
<dbReference type="PRINTS" id="PR00036">
    <property type="entry name" value="HTHLACI"/>
</dbReference>
<organism evidence="5">
    <name type="scientific">Caldilinea aerophila</name>
    <dbReference type="NCBI Taxonomy" id="133453"/>
    <lineage>
        <taxon>Bacteria</taxon>
        <taxon>Bacillati</taxon>
        <taxon>Chloroflexota</taxon>
        <taxon>Caldilineae</taxon>
        <taxon>Caldilineales</taxon>
        <taxon>Caldilineaceae</taxon>
        <taxon>Caldilinea</taxon>
    </lineage>
</organism>
<protein>
    <submittedName>
        <fullName evidence="5">LacI family transcriptional regulator</fullName>
    </submittedName>
</protein>
<dbReference type="PANTHER" id="PTHR30146">
    <property type="entry name" value="LACI-RELATED TRANSCRIPTIONAL REPRESSOR"/>
    <property type="match status" value="1"/>
</dbReference>
<dbReference type="SMART" id="SM00354">
    <property type="entry name" value="HTH_LACI"/>
    <property type="match status" value="1"/>
</dbReference>
<evidence type="ECO:0000256" key="2">
    <source>
        <dbReference type="ARBA" id="ARBA00023125"/>
    </source>
</evidence>
<reference evidence="5" key="1">
    <citation type="journal article" date="2020" name="mSystems">
        <title>Genome- and Community-Level Interaction Insights into Carbon Utilization and Element Cycling Functions of Hydrothermarchaeota in Hydrothermal Sediment.</title>
        <authorList>
            <person name="Zhou Z."/>
            <person name="Liu Y."/>
            <person name="Xu W."/>
            <person name="Pan J."/>
            <person name="Luo Z.H."/>
            <person name="Li M."/>
        </authorList>
    </citation>
    <scope>NUCLEOTIDE SEQUENCE [LARGE SCALE GENOMIC DNA]</scope>
    <source>
        <strain evidence="5">SpSt-289</strain>
    </source>
</reference>
<dbReference type="Gene3D" id="3.40.50.2300">
    <property type="match status" value="2"/>
</dbReference>
<dbReference type="InterPro" id="IPR028082">
    <property type="entry name" value="Peripla_BP_I"/>
</dbReference>
<keyword evidence="3" id="KW-0804">Transcription</keyword>
<dbReference type="SUPFAM" id="SSF47413">
    <property type="entry name" value="lambda repressor-like DNA-binding domains"/>
    <property type="match status" value="1"/>
</dbReference>
<evidence type="ECO:0000256" key="3">
    <source>
        <dbReference type="ARBA" id="ARBA00023163"/>
    </source>
</evidence>
<dbReference type="CDD" id="cd01392">
    <property type="entry name" value="HTH_LacI"/>
    <property type="match status" value="1"/>
</dbReference>
<evidence type="ECO:0000313" key="5">
    <source>
        <dbReference type="EMBL" id="HDX32093.1"/>
    </source>
</evidence>
<keyword evidence="2" id="KW-0238">DNA-binding</keyword>
<accession>A0A7C1FLQ7</accession>
<dbReference type="InterPro" id="IPR046335">
    <property type="entry name" value="LacI/GalR-like_sensor"/>
</dbReference>
<dbReference type="PROSITE" id="PS00356">
    <property type="entry name" value="HTH_LACI_1"/>
    <property type="match status" value="1"/>
</dbReference>
<dbReference type="Gene3D" id="1.10.260.40">
    <property type="entry name" value="lambda repressor-like DNA-binding domains"/>
    <property type="match status" value="1"/>
</dbReference>
<dbReference type="SUPFAM" id="SSF53822">
    <property type="entry name" value="Periplasmic binding protein-like I"/>
    <property type="match status" value="1"/>
</dbReference>
<evidence type="ECO:0000259" key="4">
    <source>
        <dbReference type="PROSITE" id="PS50932"/>
    </source>
</evidence>
<dbReference type="Pfam" id="PF13377">
    <property type="entry name" value="Peripla_BP_3"/>
    <property type="match status" value="1"/>
</dbReference>
<feature type="domain" description="HTH lacI-type" evidence="4">
    <location>
        <begin position="8"/>
        <end position="62"/>
    </location>
</feature>
<dbReference type="CDD" id="cd06267">
    <property type="entry name" value="PBP1_LacI_sugar_binding-like"/>
    <property type="match status" value="1"/>
</dbReference>
<dbReference type="GO" id="GO:0000976">
    <property type="term" value="F:transcription cis-regulatory region binding"/>
    <property type="evidence" value="ECO:0007669"/>
    <property type="project" value="TreeGrafter"/>
</dbReference>
<dbReference type="PANTHER" id="PTHR30146:SF109">
    <property type="entry name" value="HTH-TYPE TRANSCRIPTIONAL REGULATOR GALS"/>
    <property type="match status" value="1"/>
</dbReference>
<sequence>MQHSHTGVTIRDVARAAGVSVSTVSRVLNDKDDVAPETAAVVRRVIEELGYASSLAARGLRSRTTHVVGVIVQDMWHPFISSLIKGINEVVAAHAYDLLAYASARRNVEALAQWEQQQVARLNGTVTDGIIVVTPHAATYRTAFPIVAVDPHQADTEFPAVISTNRQGVLEAMNYLLTLGHRRIGFITGRMDLQSAVRRYDGYRSALGEAGIAFDPALVEEGDYSRETARKAARRLLSRPHPPTAIMASSDDTALGVYDAAAELGLHIPEDLSVIGFDNIPASASVNPPLTTVDQFIERMGALAAEIVLKLIQGQPCESRVHKVPTRLVIRQSCRPIASVHA</sequence>
<dbReference type="EMBL" id="DSMG01000116">
    <property type="protein sequence ID" value="HDX32093.1"/>
    <property type="molecule type" value="Genomic_DNA"/>
</dbReference>
<dbReference type="Pfam" id="PF00356">
    <property type="entry name" value="LacI"/>
    <property type="match status" value="1"/>
</dbReference>
<gene>
    <name evidence="5" type="ORF">ENQ20_11480</name>
</gene>
<dbReference type="InterPro" id="IPR010982">
    <property type="entry name" value="Lambda_DNA-bd_dom_sf"/>
</dbReference>
<dbReference type="PROSITE" id="PS50932">
    <property type="entry name" value="HTH_LACI_2"/>
    <property type="match status" value="1"/>
</dbReference>
<name>A0A7C1FLQ7_9CHLR</name>
<proteinExistence type="predicted"/>
<comment type="caution">
    <text evidence="5">The sequence shown here is derived from an EMBL/GenBank/DDBJ whole genome shotgun (WGS) entry which is preliminary data.</text>
</comment>
<evidence type="ECO:0000256" key="1">
    <source>
        <dbReference type="ARBA" id="ARBA00023015"/>
    </source>
</evidence>
<dbReference type="InterPro" id="IPR000843">
    <property type="entry name" value="HTH_LacI"/>
</dbReference>
<dbReference type="GO" id="GO:0003700">
    <property type="term" value="F:DNA-binding transcription factor activity"/>
    <property type="evidence" value="ECO:0007669"/>
    <property type="project" value="TreeGrafter"/>
</dbReference>
<keyword evidence="1" id="KW-0805">Transcription regulation</keyword>